<comment type="caution">
    <text evidence="11">The sequence shown here is derived from an EMBL/GenBank/DDBJ whole genome shotgun (WGS) entry which is preliminary data.</text>
</comment>
<keyword evidence="12" id="KW-1185">Reference proteome</keyword>
<dbReference type="InterPro" id="IPR011701">
    <property type="entry name" value="MFS"/>
</dbReference>
<evidence type="ECO:0000256" key="3">
    <source>
        <dbReference type="ARBA" id="ARBA00022475"/>
    </source>
</evidence>
<evidence type="ECO:0000256" key="9">
    <source>
        <dbReference type="SAM" id="Phobius"/>
    </source>
</evidence>
<dbReference type="STRING" id="68223.GCA_002028425_07061"/>
<feature type="domain" description="Major facilitator superfamily (MFS) profile" evidence="10">
    <location>
        <begin position="13"/>
        <end position="458"/>
    </location>
</feature>
<feature type="transmembrane region" description="Helical" evidence="9">
    <location>
        <begin position="328"/>
        <end position="354"/>
    </location>
</feature>
<feature type="transmembrane region" description="Helical" evidence="9">
    <location>
        <begin position="432"/>
        <end position="453"/>
    </location>
</feature>
<comment type="subcellular location">
    <subcellularLocation>
        <location evidence="1">Cell membrane</location>
        <topology evidence="1">Multi-pass membrane protein</topology>
    </subcellularLocation>
</comment>
<evidence type="ECO:0000259" key="10">
    <source>
        <dbReference type="PROSITE" id="PS50850"/>
    </source>
</evidence>
<keyword evidence="3" id="KW-1003">Cell membrane</keyword>
<dbReference type="Gene3D" id="1.20.1720.10">
    <property type="entry name" value="Multidrug resistance protein D"/>
    <property type="match status" value="1"/>
</dbReference>
<dbReference type="GO" id="GO:0046677">
    <property type="term" value="P:response to antibiotic"/>
    <property type="evidence" value="ECO:0007669"/>
    <property type="project" value="UniProtKB-KW"/>
</dbReference>
<feature type="transmembrane region" description="Helical" evidence="9">
    <location>
        <begin position="403"/>
        <end position="420"/>
    </location>
</feature>
<evidence type="ECO:0000256" key="5">
    <source>
        <dbReference type="ARBA" id="ARBA00022989"/>
    </source>
</evidence>
<evidence type="ECO:0000313" key="12">
    <source>
        <dbReference type="Proteomes" id="UP000033551"/>
    </source>
</evidence>
<dbReference type="NCBIfam" id="TIGR00711">
    <property type="entry name" value="efflux_EmrB"/>
    <property type="match status" value="1"/>
</dbReference>
<evidence type="ECO:0000256" key="4">
    <source>
        <dbReference type="ARBA" id="ARBA00022692"/>
    </source>
</evidence>
<dbReference type="PANTHER" id="PTHR42718:SF42">
    <property type="entry name" value="EXPORT PROTEIN"/>
    <property type="match status" value="1"/>
</dbReference>
<proteinExistence type="predicted"/>
<keyword evidence="7" id="KW-0046">Antibiotic resistance</keyword>
<dbReference type="SUPFAM" id="SSF103473">
    <property type="entry name" value="MFS general substrate transporter"/>
    <property type="match status" value="1"/>
</dbReference>
<evidence type="ECO:0000256" key="6">
    <source>
        <dbReference type="ARBA" id="ARBA00023136"/>
    </source>
</evidence>
<feature type="transmembrane region" description="Helical" evidence="9">
    <location>
        <begin position="360"/>
        <end position="382"/>
    </location>
</feature>
<dbReference type="Proteomes" id="UP000033551">
    <property type="component" value="Unassembled WGS sequence"/>
</dbReference>
<keyword evidence="2" id="KW-0813">Transport</keyword>
<feature type="transmembrane region" description="Helical" evidence="9">
    <location>
        <begin position="51"/>
        <end position="71"/>
    </location>
</feature>
<feature type="transmembrane region" description="Helical" evidence="9">
    <location>
        <begin position="223"/>
        <end position="246"/>
    </location>
</feature>
<dbReference type="Gene3D" id="1.20.1250.20">
    <property type="entry name" value="MFS general substrate transporter like domains"/>
    <property type="match status" value="1"/>
</dbReference>
<feature type="transmembrane region" description="Helical" evidence="9">
    <location>
        <begin position="136"/>
        <end position="155"/>
    </location>
</feature>
<feature type="transmembrane region" description="Helical" evidence="9">
    <location>
        <begin position="167"/>
        <end position="187"/>
    </location>
</feature>
<dbReference type="Pfam" id="PF07690">
    <property type="entry name" value="MFS_1"/>
    <property type="match status" value="1"/>
</dbReference>
<feature type="transmembrane region" description="Helical" evidence="9">
    <location>
        <begin position="199"/>
        <end position="217"/>
    </location>
</feature>
<feature type="transmembrane region" description="Helical" evidence="9">
    <location>
        <begin position="12"/>
        <end position="31"/>
    </location>
</feature>
<feature type="transmembrane region" description="Helical" evidence="9">
    <location>
        <begin position="108"/>
        <end position="129"/>
    </location>
</feature>
<dbReference type="GO" id="GO:0005886">
    <property type="term" value="C:plasma membrane"/>
    <property type="evidence" value="ECO:0007669"/>
    <property type="project" value="UniProtKB-SubCell"/>
</dbReference>
<evidence type="ECO:0000256" key="7">
    <source>
        <dbReference type="ARBA" id="ARBA00023251"/>
    </source>
</evidence>
<accession>A0A0F4J5P5</accession>
<evidence type="ECO:0000256" key="2">
    <source>
        <dbReference type="ARBA" id="ARBA00022448"/>
    </source>
</evidence>
<dbReference type="PROSITE" id="PS50850">
    <property type="entry name" value="MFS"/>
    <property type="match status" value="1"/>
</dbReference>
<dbReference type="PANTHER" id="PTHR42718">
    <property type="entry name" value="MAJOR FACILITATOR SUPERFAMILY MULTIDRUG TRANSPORTER MFSC"/>
    <property type="match status" value="1"/>
</dbReference>
<feature type="region of interest" description="Disordered" evidence="8">
    <location>
        <begin position="459"/>
        <end position="481"/>
    </location>
</feature>
<organism evidence="11 12">
    <name type="scientific">Streptomyces katrae</name>
    <dbReference type="NCBI Taxonomy" id="68223"/>
    <lineage>
        <taxon>Bacteria</taxon>
        <taxon>Bacillati</taxon>
        <taxon>Actinomycetota</taxon>
        <taxon>Actinomycetes</taxon>
        <taxon>Kitasatosporales</taxon>
        <taxon>Streptomycetaceae</taxon>
        <taxon>Streptomyces</taxon>
    </lineage>
</organism>
<gene>
    <name evidence="11" type="ORF">VR44_23620</name>
</gene>
<dbReference type="InterPro" id="IPR020846">
    <property type="entry name" value="MFS_dom"/>
</dbReference>
<protein>
    <submittedName>
        <fullName evidence="11">Major facilitator transporter</fullName>
    </submittedName>
</protein>
<dbReference type="GO" id="GO:0022857">
    <property type="term" value="F:transmembrane transporter activity"/>
    <property type="evidence" value="ECO:0007669"/>
    <property type="project" value="InterPro"/>
</dbReference>
<evidence type="ECO:0000256" key="1">
    <source>
        <dbReference type="ARBA" id="ARBA00004651"/>
    </source>
</evidence>
<name>A0A0F4J5P5_9ACTN</name>
<dbReference type="AlphaFoldDB" id="A0A0F4J5P5"/>
<dbReference type="EMBL" id="JZWV01000668">
    <property type="protein sequence ID" value="KJY29159.1"/>
    <property type="molecule type" value="Genomic_DNA"/>
</dbReference>
<keyword evidence="4 9" id="KW-0812">Transmembrane</keyword>
<evidence type="ECO:0000256" key="8">
    <source>
        <dbReference type="SAM" id="MobiDB-lite"/>
    </source>
</evidence>
<evidence type="ECO:0000313" key="11">
    <source>
        <dbReference type="EMBL" id="KJY29159.1"/>
    </source>
</evidence>
<sequence>MSSTPARPSFGTVILAVSLPMFMVALDNLMVTNALTSIRADLGASVEDLQWITNAYILGFAGLLLAAAALGDRFGRKRVFVTGIAVFALTSVGGALSSSTEALVLFRALQGMSAAAVMPLSLTLLAMAVPAEKRGAAIGLWSGISGLAVALSPLIGGAITSGLDWQWIFWVNVPVAVVAVPLVLKAVSESRGAPVKLDLLGLVLACAGVVSLVWAIVNGHEKGWGSAPVVSAFAAAVVLLGAFIAWERKAAAPLLPLSFYRVRAFTLSNVVSLAVYFGMFGATFLIAQYLQTGLGHSAFVAGLWTLPWAVMPMFIAPQAGKLAAKVGAGRLMALGLAVSGVGLAWFALVVGVGISDWAFVGPFVLAGAGMGLVFAPTATVVMGAVPPQHMGKASGANTTVRELGGAFGIAVLASVFAAQGDFSGQQRFVDGLVPAVWIAVAVVFVGALFALAIPRPKAAPAPAAAPASPAPQVKQPADATA</sequence>
<feature type="transmembrane region" description="Helical" evidence="9">
    <location>
        <begin position="296"/>
        <end position="316"/>
    </location>
</feature>
<feature type="transmembrane region" description="Helical" evidence="9">
    <location>
        <begin position="78"/>
        <end position="96"/>
    </location>
</feature>
<reference evidence="11 12" key="1">
    <citation type="submission" date="2015-02" db="EMBL/GenBank/DDBJ databases">
        <authorList>
            <person name="Ju K.-S."/>
            <person name="Doroghazi J.R."/>
            <person name="Metcalf W."/>
        </authorList>
    </citation>
    <scope>NUCLEOTIDE SEQUENCE [LARGE SCALE GENOMIC DNA]</scope>
    <source>
        <strain evidence="11 12">NRRL ISP-5550</strain>
    </source>
</reference>
<dbReference type="RefSeq" id="WP_045949586.1">
    <property type="nucleotide sequence ID" value="NZ_JZWV01000668.1"/>
</dbReference>
<feature type="transmembrane region" description="Helical" evidence="9">
    <location>
        <begin position="267"/>
        <end position="290"/>
    </location>
</feature>
<dbReference type="InterPro" id="IPR036259">
    <property type="entry name" value="MFS_trans_sf"/>
</dbReference>
<keyword evidence="6 9" id="KW-0472">Membrane</keyword>
<dbReference type="PATRIC" id="fig|68223.7.peg.669"/>
<dbReference type="InterPro" id="IPR004638">
    <property type="entry name" value="EmrB-like"/>
</dbReference>
<keyword evidence="5 9" id="KW-1133">Transmembrane helix</keyword>